<dbReference type="Pfam" id="PF13561">
    <property type="entry name" value="adh_short_C2"/>
    <property type="match status" value="1"/>
</dbReference>
<evidence type="ECO:0000256" key="1">
    <source>
        <dbReference type="ARBA" id="ARBA00006484"/>
    </source>
</evidence>
<dbReference type="InterPro" id="IPR051122">
    <property type="entry name" value="SDR_DHRS6-like"/>
</dbReference>
<protein>
    <submittedName>
        <fullName evidence="3">SDR family oxidoreductase</fullName>
    </submittedName>
</protein>
<comment type="similarity">
    <text evidence="1">Belongs to the short-chain dehydrogenases/reductases (SDR) family.</text>
</comment>
<evidence type="ECO:0000313" key="4">
    <source>
        <dbReference type="Proteomes" id="UP001432000"/>
    </source>
</evidence>
<dbReference type="InterPro" id="IPR036291">
    <property type="entry name" value="NAD(P)-bd_dom_sf"/>
</dbReference>
<keyword evidence="4" id="KW-1185">Reference proteome</keyword>
<dbReference type="PRINTS" id="PR00081">
    <property type="entry name" value="GDHRDH"/>
</dbReference>
<sequence length="271" mass="28277">MSEGRVDGKVVVVTGAARGQGAAEAYALAAQGATVIATDISFDEKAELDTAGTGRIINCRLDVTDPTAWAALADDVRTEFGEVHGLVNNAGATHRARLLDVELADWERMFRINATGPLLGIQAMTPLMHPGASIVTIGSVAAITPHYTVAYTASKWAARGLSKVASVELGPLGIRANTIHPGYIETPMVANAPSEFRQANLTANPLGVLGVVDDVAHLVVYLISDESRFVSGAEIAVDGGFSNQAGVKFLSDAVRTNSPEASRKAATWAPS</sequence>
<dbReference type="PANTHER" id="PTHR43477:SF1">
    <property type="entry name" value="DIHYDROANTICAPSIN 7-DEHYDROGENASE"/>
    <property type="match status" value="1"/>
</dbReference>
<dbReference type="EMBL" id="CP147846">
    <property type="protein sequence ID" value="WXG68877.1"/>
    <property type="molecule type" value="Genomic_DNA"/>
</dbReference>
<name>A0ABZ2PJ36_9NOCA</name>
<proteinExistence type="inferred from homology"/>
<dbReference type="PANTHER" id="PTHR43477">
    <property type="entry name" value="DIHYDROANTICAPSIN 7-DEHYDROGENASE"/>
    <property type="match status" value="1"/>
</dbReference>
<keyword evidence="2" id="KW-0560">Oxidoreductase</keyword>
<reference evidence="3 4" key="1">
    <citation type="submission" date="2024-03" db="EMBL/GenBank/DDBJ databases">
        <title>Natural products discovery in diverse microorganisms through a two-stage MS feature dereplication strategy.</title>
        <authorList>
            <person name="Zhang R."/>
        </authorList>
    </citation>
    <scope>NUCLEOTIDE SEQUENCE [LARGE SCALE GENOMIC DNA]</scope>
    <source>
        <strain evidence="3 4">18930</strain>
    </source>
</reference>
<gene>
    <name evidence="3" type="ORF">WDS16_27475</name>
</gene>
<evidence type="ECO:0000313" key="3">
    <source>
        <dbReference type="EMBL" id="WXG68877.1"/>
    </source>
</evidence>
<dbReference type="InterPro" id="IPR002347">
    <property type="entry name" value="SDR_fam"/>
</dbReference>
<dbReference type="RefSeq" id="WP_338889355.1">
    <property type="nucleotide sequence ID" value="NZ_CP147846.1"/>
</dbReference>
<accession>A0ABZ2PJ36</accession>
<evidence type="ECO:0000256" key="2">
    <source>
        <dbReference type="ARBA" id="ARBA00023002"/>
    </source>
</evidence>
<dbReference type="Proteomes" id="UP001432000">
    <property type="component" value="Chromosome"/>
</dbReference>
<dbReference type="SUPFAM" id="SSF51735">
    <property type="entry name" value="NAD(P)-binding Rossmann-fold domains"/>
    <property type="match status" value="1"/>
</dbReference>
<dbReference type="Gene3D" id="3.40.50.720">
    <property type="entry name" value="NAD(P)-binding Rossmann-like Domain"/>
    <property type="match status" value="1"/>
</dbReference>
<organism evidence="3 4">
    <name type="scientific">Rhodococcus sovatensis</name>
    <dbReference type="NCBI Taxonomy" id="1805840"/>
    <lineage>
        <taxon>Bacteria</taxon>
        <taxon>Bacillati</taxon>
        <taxon>Actinomycetota</taxon>
        <taxon>Actinomycetes</taxon>
        <taxon>Mycobacteriales</taxon>
        <taxon>Nocardiaceae</taxon>
        <taxon>Rhodococcus</taxon>
    </lineage>
</organism>
<dbReference type="PRINTS" id="PR00080">
    <property type="entry name" value="SDRFAMILY"/>
</dbReference>